<feature type="region of interest" description="Disordered" evidence="4">
    <location>
        <begin position="209"/>
        <end position="302"/>
    </location>
</feature>
<dbReference type="Pfam" id="PF25967">
    <property type="entry name" value="RND-MFP_C"/>
    <property type="match status" value="1"/>
</dbReference>
<name>A0ABW4GJN1_9ACTN</name>
<keyword evidence="7" id="KW-1185">Reference proteome</keyword>
<dbReference type="EMBL" id="JBHUCM010000032">
    <property type="protein sequence ID" value="MFD1542581.1"/>
    <property type="molecule type" value="Genomic_DNA"/>
</dbReference>
<proteinExistence type="inferred from homology"/>
<evidence type="ECO:0000313" key="7">
    <source>
        <dbReference type="Proteomes" id="UP001597097"/>
    </source>
</evidence>
<feature type="compositionally biased region" description="Low complexity" evidence="4">
    <location>
        <begin position="245"/>
        <end position="269"/>
    </location>
</feature>
<evidence type="ECO:0000259" key="5">
    <source>
        <dbReference type="Pfam" id="PF25967"/>
    </source>
</evidence>
<feature type="compositionally biased region" description="Pro residues" evidence="4">
    <location>
        <begin position="172"/>
        <end position="186"/>
    </location>
</feature>
<accession>A0ABW4GJN1</accession>
<comment type="similarity">
    <text evidence="2">Belongs to the membrane fusion protein (MFP) (TC 8.A.1) family.</text>
</comment>
<evidence type="ECO:0000256" key="2">
    <source>
        <dbReference type="ARBA" id="ARBA00009477"/>
    </source>
</evidence>
<dbReference type="NCBIfam" id="TIGR01730">
    <property type="entry name" value="RND_mfp"/>
    <property type="match status" value="1"/>
</dbReference>
<reference evidence="7" key="1">
    <citation type="journal article" date="2019" name="Int. J. Syst. Evol. Microbiol.">
        <title>The Global Catalogue of Microorganisms (GCM) 10K type strain sequencing project: providing services to taxonomists for standard genome sequencing and annotation.</title>
        <authorList>
            <consortium name="The Broad Institute Genomics Platform"/>
            <consortium name="The Broad Institute Genome Sequencing Center for Infectious Disease"/>
            <person name="Wu L."/>
            <person name="Ma J."/>
        </authorList>
    </citation>
    <scope>NUCLEOTIDE SEQUENCE [LARGE SCALE GENOMIC DNA]</scope>
    <source>
        <strain evidence="7">CGMCC 1.15399</strain>
    </source>
</reference>
<evidence type="ECO:0000256" key="3">
    <source>
        <dbReference type="ARBA" id="ARBA00023054"/>
    </source>
</evidence>
<gene>
    <name evidence="6" type="ORF">ACFSJ0_36390</name>
</gene>
<protein>
    <submittedName>
        <fullName evidence="6">Efflux RND transporter periplasmic adaptor subunit</fullName>
    </submittedName>
</protein>
<keyword evidence="3" id="KW-0175">Coiled coil</keyword>
<dbReference type="RefSeq" id="WP_219534310.1">
    <property type="nucleotide sequence ID" value="NZ_JAHKRM010000021.1"/>
</dbReference>
<dbReference type="InterPro" id="IPR006143">
    <property type="entry name" value="RND_pump_MFP"/>
</dbReference>
<evidence type="ECO:0000256" key="1">
    <source>
        <dbReference type="ARBA" id="ARBA00004196"/>
    </source>
</evidence>
<evidence type="ECO:0000256" key="4">
    <source>
        <dbReference type="SAM" id="MobiDB-lite"/>
    </source>
</evidence>
<evidence type="ECO:0000313" key="6">
    <source>
        <dbReference type="EMBL" id="MFD1542581.1"/>
    </source>
</evidence>
<dbReference type="PANTHER" id="PTHR32347">
    <property type="entry name" value="EFFLUX SYSTEM COMPONENT YKNX-RELATED"/>
    <property type="match status" value="1"/>
</dbReference>
<dbReference type="InterPro" id="IPR058627">
    <property type="entry name" value="MdtA-like_C"/>
</dbReference>
<feature type="region of interest" description="Disordered" evidence="4">
    <location>
        <begin position="165"/>
        <end position="194"/>
    </location>
</feature>
<feature type="domain" description="Multidrug resistance protein MdtA-like C-terminal permuted SH3" evidence="5">
    <location>
        <begin position="444"/>
        <end position="500"/>
    </location>
</feature>
<dbReference type="InterPro" id="IPR050465">
    <property type="entry name" value="UPF0194_transport"/>
</dbReference>
<dbReference type="Proteomes" id="UP001597097">
    <property type="component" value="Unassembled WGS sequence"/>
</dbReference>
<comment type="caution">
    <text evidence="6">The sequence shown here is derived from an EMBL/GenBank/DDBJ whole genome shotgun (WGS) entry which is preliminary data.</text>
</comment>
<organism evidence="6 7">
    <name type="scientific">Nonomuraea guangzhouensis</name>
    <dbReference type="NCBI Taxonomy" id="1291555"/>
    <lineage>
        <taxon>Bacteria</taxon>
        <taxon>Bacillati</taxon>
        <taxon>Actinomycetota</taxon>
        <taxon>Actinomycetes</taxon>
        <taxon>Streptosporangiales</taxon>
        <taxon>Streptosporangiaceae</taxon>
        <taxon>Nonomuraea</taxon>
    </lineage>
</organism>
<sequence length="514" mass="50740">MRPTFPPKALKLGGLALAVLVAGSGLVLALRDDPEPTAQVRLAAAKRGVVTASVTAAGNTVDGSRRDLGFGGSGTVTKVYVKVGAKVKKGQVLARVDGTAAREGYTAAAADLAAAEEALETASTAATSTATCSPSSGGTSASVVGAVAAKGAFGPSAVPIADATTTLTPATTPTPRPTWTPSPEPTPSGHEPQPTVTVTVTATATVTATVTATPDGGRPSASPTGTATGKPSAKPSAKPTGKSSAKPTGKATGKPTGKATGKPTGKPGASGRPTGKATPGARQSQGGSPCAGANGKGGISEDQAGANVDRAQAALEQAADEVRGTRIVAPASGTVLSVAGSVGDTAGTSTFISLGDLNELQVDALVTESDVNKLKLGQEASITLATRGSEKYAGKVTRIAPTATVSDKLVRYSVTLAFDQPPRGLMLGQTASVSVTTGTANDGIYVPAEAVKSRADGTTVVTVRSGGHDSARVVRTGVRGDQYVEITSGLSESDQVVMAGSATGEFPDTSWPES</sequence>
<comment type="subcellular location">
    <subcellularLocation>
        <location evidence="1">Cell envelope</location>
    </subcellularLocation>
</comment>